<protein>
    <submittedName>
        <fullName evidence="4">Isochorismatase hydrolase</fullName>
    </submittedName>
</protein>
<gene>
    <name evidence="4" type="ORF">N656DRAFT_778766</name>
</gene>
<evidence type="ECO:0000256" key="2">
    <source>
        <dbReference type="ARBA" id="ARBA00022801"/>
    </source>
</evidence>
<feature type="domain" description="Isochorismatase-like" evidence="3">
    <location>
        <begin position="4"/>
        <end position="182"/>
    </location>
</feature>
<accession>A0AAN6TF08</accession>
<evidence type="ECO:0000313" key="5">
    <source>
        <dbReference type="Proteomes" id="UP001302812"/>
    </source>
</evidence>
<reference evidence="4" key="2">
    <citation type="submission" date="2023-05" db="EMBL/GenBank/DDBJ databases">
        <authorList>
            <consortium name="Lawrence Berkeley National Laboratory"/>
            <person name="Steindorff A."/>
            <person name="Hensen N."/>
            <person name="Bonometti L."/>
            <person name="Westerberg I."/>
            <person name="Brannstrom I.O."/>
            <person name="Guillou S."/>
            <person name="Cros-Aarteil S."/>
            <person name="Calhoun S."/>
            <person name="Haridas S."/>
            <person name="Kuo A."/>
            <person name="Mondo S."/>
            <person name="Pangilinan J."/>
            <person name="Riley R."/>
            <person name="Labutti K."/>
            <person name="Andreopoulos B."/>
            <person name="Lipzen A."/>
            <person name="Chen C."/>
            <person name="Yanf M."/>
            <person name="Daum C."/>
            <person name="Ng V."/>
            <person name="Clum A."/>
            <person name="Ohm R."/>
            <person name="Martin F."/>
            <person name="Silar P."/>
            <person name="Natvig D."/>
            <person name="Lalanne C."/>
            <person name="Gautier V."/>
            <person name="Ament-Velasquez S.L."/>
            <person name="Kruys A."/>
            <person name="Hutchinson M.I."/>
            <person name="Powell A.J."/>
            <person name="Barry K."/>
            <person name="Miller A.N."/>
            <person name="Grigoriev I.V."/>
            <person name="Debuchy R."/>
            <person name="Gladieux P."/>
            <person name="Thoren M.H."/>
            <person name="Johannesson H."/>
        </authorList>
    </citation>
    <scope>NUCLEOTIDE SEQUENCE</scope>
    <source>
        <strain evidence="4">CBS 508.74</strain>
    </source>
</reference>
<comment type="similarity">
    <text evidence="1">Belongs to the isochorismatase family.</text>
</comment>
<dbReference type="PANTHER" id="PTHR43540">
    <property type="entry name" value="PEROXYUREIDOACRYLATE/UREIDOACRYLATE AMIDOHYDROLASE-RELATED"/>
    <property type="match status" value="1"/>
</dbReference>
<dbReference type="InterPro" id="IPR050272">
    <property type="entry name" value="Isochorismatase-like_hydrls"/>
</dbReference>
<dbReference type="RefSeq" id="XP_064670807.1">
    <property type="nucleotide sequence ID" value="XM_064815065.1"/>
</dbReference>
<dbReference type="AlphaFoldDB" id="A0AAN6TF08"/>
<keyword evidence="5" id="KW-1185">Reference proteome</keyword>
<dbReference type="Proteomes" id="UP001302812">
    <property type="component" value="Unassembled WGS sequence"/>
</dbReference>
<dbReference type="Pfam" id="PF00857">
    <property type="entry name" value="Isochorismatase"/>
    <property type="match status" value="1"/>
</dbReference>
<sequence length="221" mass="23785">MATTALFIIDIQNDLATDPKTQIPYAERIREAGDKILSAARRIVDSQQDAQPSPVLVFVQHEEKPEDGPLIRGSDAWGLVFEPRADCRSEMLVHKNTRMSCSPTVTIPAVLVLLTDSMAGDTFQSNPDLASTLKGMGIDEVVAFGIQSECCVESTCNGALAAGFKVTLLSGAHSTYDVGGKTAVEVEKEVEERLRAKGARIVDWKDAVAGWERTGSLSCSS</sequence>
<evidence type="ECO:0000259" key="3">
    <source>
        <dbReference type="Pfam" id="PF00857"/>
    </source>
</evidence>
<dbReference type="GeneID" id="89939190"/>
<evidence type="ECO:0000313" key="4">
    <source>
        <dbReference type="EMBL" id="KAK4113237.1"/>
    </source>
</evidence>
<dbReference type="Gene3D" id="3.40.50.850">
    <property type="entry name" value="Isochorismatase-like"/>
    <property type="match status" value="1"/>
</dbReference>
<reference evidence="4" key="1">
    <citation type="journal article" date="2023" name="Mol. Phylogenet. Evol.">
        <title>Genome-scale phylogeny and comparative genomics of the fungal order Sordariales.</title>
        <authorList>
            <person name="Hensen N."/>
            <person name="Bonometti L."/>
            <person name="Westerberg I."/>
            <person name="Brannstrom I.O."/>
            <person name="Guillou S."/>
            <person name="Cros-Aarteil S."/>
            <person name="Calhoun S."/>
            <person name="Haridas S."/>
            <person name="Kuo A."/>
            <person name="Mondo S."/>
            <person name="Pangilinan J."/>
            <person name="Riley R."/>
            <person name="LaButti K."/>
            <person name="Andreopoulos B."/>
            <person name="Lipzen A."/>
            <person name="Chen C."/>
            <person name="Yan M."/>
            <person name="Daum C."/>
            <person name="Ng V."/>
            <person name="Clum A."/>
            <person name="Steindorff A."/>
            <person name="Ohm R.A."/>
            <person name="Martin F."/>
            <person name="Silar P."/>
            <person name="Natvig D.O."/>
            <person name="Lalanne C."/>
            <person name="Gautier V."/>
            <person name="Ament-Velasquez S.L."/>
            <person name="Kruys A."/>
            <person name="Hutchinson M.I."/>
            <person name="Powell A.J."/>
            <person name="Barry K."/>
            <person name="Miller A.N."/>
            <person name="Grigoriev I.V."/>
            <person name="Debuchy R."/>
            <person name="Gladieux P."/>
            <person name="Hiltunen Thoren M."/>
            <person name="Johannesson H."/>
        </authorList>
    </citation>
    <scope>NUCLEOTIDE SEQUENCE</scope>
    <source>
        <strain evidence="4">CBS 508.74</strain>
    </source>
</reference>
<name>A0AAN6TF08_9PEZI</name>
<dbReference type="InterPro" id="IPR000868">
    <property type="entry name" value="Isochorismatase-like_dom"/>
</dbReference>
<proteinExistence type="inferred from homology"/>
<dbReference type="PANTHER" id="PTHR43540:SF6">
    <property type="entry name" value="ISOCHORISMATASE-LIKE DOMAIN-CONTAINING PROTEIN"/>
    <property type="match status" value="1"/>
</dbReference>
<keyword evidence="2 4" id="KW-0378">Hydrolase</keyword>
<dbReference type="GO" id="GO:0016787">
    <property type="term" value="F:hydrolase activity"/>
    <property type="evidence" value="ECO:0007669"/>
    <property type="project" value="UniProtKB-KW"/>
</dbReference>
<comment type="caution">
    <text evidence="4">The sequence shown here is derived from an EMBL/GenBank/DDBJ whole genome shotgun (WGS) entry which is preliminary data.</text>
</comment>
<evidence type="ECO:0000256" key="1">
    <source>
        <dbReference type="ARBA" id="ARBA00006336"/>
    </source>
</evidence>
<dbReference type="EMBL" id="MU853340">
    <property type="protein sequence ID" value="KAK4113237.1"/>
    <property type="molecule type" value="Genomic_DNA"/>
</dbReference>
<dbReference type="InterPro" id="IPR036380">
    <property type="entry name" value="Isochorismatase-like_sf"/>
</dbReference>
<organism evidence="4 5">
    <name type="scientific">Canariomyces notabilis</name>
    <dbReference type="NCBI Taxonomy" id="2074819"/>
    <lineage>
        <taxon>Eukaryota</taxon>
        <taxon>Fungi</taxon>
        <taxon>Dikarya</taxon>
        <taxon>Ascomycota</taxon>
        <taxon>Pezizomycotina</taxon>
        <taxon>Sordariomycetes</taxon>
        <taxon>Sordariomycetidae</taxon>
        <taxon>Sordariales</taxon>
        <taxon>Chaetomiaceae</taxon>
        <taxon>Canariomyces</taxon>
    </lineage>
</organism>
<dbReference type="SUPFAM" id="SSF52499">
    <property type="entry name" value="Isochorismatase-like hydrolases"/>
    <property type="match status" value="1"/>
</dbReference>